<dbReference type="EMBL" id="VSSQ01087441">
    <property type="protein sequence ID" value="MPN34412.1"/>
    <property type="molecule type" value="Genomic_DNA"/>
</dbReference>
<gene>
    <name evidence="1" type="ORF">SDC9_181905</name>
</gene>
<organism evidence="1">
    <name type="scientific">bioreactor metagenome</name>
    <dbReference type="NCBI Taxonomy" id="1076179"/>
    <lineage>
        <taxon>unclassified sequences</taxon>
        <taxon>metagenomes</taxon>
        <taxon>ecological metagenomes</taxon>
    </lineage>
</organism>
<comment type="caution">
    <text evidence="1">The sequence shown here is derived from an EMBL/GenBank/DDBJ whole genome shotgun (WGS) entry which is preliminary data.</text>
</comment>
<evidence type="ECO:0000313" key="1">
    <source>
        <dbReference type="EMBL" id="MPN34412.1"/>
    </source>
</evidence>
<name>A0A645H7R7_9ZZZZ</name>
<reference evidence="1" key="1">
    <citation type="submission" date="2019-08" db="EMBL/GenBank/DDBJ databases">
        <authorList>
            <person name="Kucharzyk K."/>
            <person name="Murdoch R.W."/>
            <person name="Higgins S."/>
            <person name="Loffler F."/>
        </authorList>
    </citation>
    <scope>NUCLEOTIDE SEQUENCE</scope>
</reference>
<protein>
    <submittedName>
        <fullName evidence="1">Uncharacterized protein</fullName>
    </submittedName>
</protein>
<dbReference type="AlphaFoldDB" id="A0A645H7R7"/>
<proteinExistence type="predicted"/>
<sequence length="136" mass="14952">MDGENLNPLFLLLDDVQVVDLLILGEIAPKKINELAQTLSLLLLHLRQAMKEGIMLGIDLVGGVCNQTEIISTLIPKHGHQGAQACMSTCPFQVLIKIPNRIQAGLVFCCDCSRGFKQCCTVENLCHRIIAEIAER</sequence>
<accession>A0A645H7R7</accession>